<evidence type="ECO:0000313" key="8">
    <source>
        <dbReference type="Proteomes" id="UP000291078"/>
    </source>
</evidence>
<comment type="caution">
    <text evidence="7">The sequence shown here is derived from an EMBL/GenBank/DDBJ whole genome shotgun (WGS) entry which is preliminary data.</text>
</comment>
<dbReference type="PANTHER" id="PTHR38776:SF1">
    <property type="entry name" value="MLTA-INTERACTING PROTEIN-RELATED"/>
    <property type="match status" value="1"/>
</dbReference>
<comment type="similarity">
    <text evidence="2">Belongs to the MipA/OmpV family.</text>
</comment>
<evidence type="ECO:0000256" key="1">
    <source>
        <dbReference type="ARBA" id="ARBA00004442"/>
    </source>
</evidence>
<accession>A0A4Q7RSK0</accession>
<feature type="compositionally biased region" description="Low complexity" evidence="6">
    <location>
        <begin position="1"/>
        <end position="14"/>
    </location>
</feature>
<keyword evidence="4" id="KW-0472">Membrane</keyword>
<organism evidence="7 8">
    <name type="scientific">Cupriavidus agavae</name>
    <dbReference type="NCBI Taxonomy" id="1001822"/>
    <lineage>
        <taxon>Bacteria</taxon>
        <taxon>Pseudomonadati</taxon>
        <taxon>Pseudomonadota</taxon>
        <taxon>Betaproteobacteria</taxon>
        <taxon>Burkholderiales</taxon>
        <taxon>Burkholderiaceae</taxon>
        <taxon>Cupriavidus</taxon>
    </lineage>
</organism>
<proteinExistence type="inferred from homology"/>
<keyword evidence="8" id="KW-1185">Reference proteome</keyword>
<dbReference type="InterPro" id="IPR010583">
    <property type="entry name" value="MipA"/>
</dbReference>
<feature type="region of interest" description="Disordered" evidence="6">
    <location>
        <begin position="1"/>
        <end position="23"/>
    </location>
</feature>
<dbReference type="Pfam" id="PF06629">
    <property type="entry name" value="MipA"/>
    <property type="match status" value="1"/>
</dbReference>
<sequence length="318" mass="34531">MPTTPEHPTTQLTTRPCADRTPAAGPPPAWVALIRRIVTLQALAMAVLAVVAMLTAPRAQAQTPAPLAEWQYSVGVPLEKMFEGEQQGWDVRVGAAVSVRPRYEGTTNYYILGGPVIDVRYGDKYFLSTGEGLGWNIIHTGNLRAGVALTYDLGRREKKDHNHLGGLGNIGMAFETKVFAEYVISKEFPMVIRANVRRQFGGANGVIGDIGAYLPLPGSSEKFFWFAGPTVTFADSAYMGRWYGVTAEQSARSGLPQHRASGGIKSYGGGISAMWFFNKHWFTTADVGMSALVGDARSSPVTSRSTSWTGDISINYQF</sequence>
<keyword evidence="3" id="KW-0732">Signal</keyword>
<dbReference type="Proteomes" id="UP000291078">
    <property type="component" value="Unassembled WGS sequence"/>
</dbReference>
<evidence type="ECO:0000256" key="2">
    <source>
        <dbReference type="ARBA" id="ARBA00005722"/>
    </source>
</evidence>
<protein>
    <submittedName>
        <fullName evidence="7">Outer membrane scaffolding protein for murein synthesis (MipA/OmpV family)</fullName>
    </submittedName>
</protein>
<evidence type="ECO:0000256" key="3">
    <source>
        <dbReference type="ARBA" id="ARBA00022729"/>
    </source>
</evidence>
<evidence type="ECO:0000256" key="6">
    <source>
        <dbReference type="SAM" id="MobiDB-lite"/>
    </source>
</evidence>
<name>A0A4Q7RSK0_9BURK</name>
<dbReference type="PANTHER" id="PTHR38776">
    <property type="entry name" value="MLTA-INTERACTING PROTEIN-RELATED"/>
    <property type="match status" value="1"/>
</dbReference>
<dbReference type="GO" id="GO:0009279">
    <property type="term" value="C:cell outer membrane"/>
    <property type="evidence" value="ECO:0007669"/>
    <property type="project" value="UniProtKB-SubCell"/>
</dbReference>
<evidence type="ECO:0000313" key="7">
    <source>
        <dbReference type="EMBL" id="RZT36666.1"/>
    </source>
</evidence>
<evidence type="ECO:0000256" key="4">
    <source>
        <dbReference type="ARBA" id="ARBA00023136"/>
    </source>
</evidence>
<gene>
    <name evidence="7" type="ORF">EV147_3328</name>
</gene>
<reference evidence="7 8" key="1">
    <citation type="journal article" date="2015" name="Stand. Genomic Sci.">
        <title>Genomic Encyclopedia of Bacterial and Archaeal Type Strains, Phase III: the genomes of soil and plant-associated and newly described type strains.</title>
        <authorList>
            <person name="Whitman W.B."/>
            <person name="Woyke T."/>
            <person name="Klenk H.P."/>
            <person name="Zhou Y."/>
            <person name="Lilburn T.G."/>
            <person name="Beck B.J."/>
            <person name="De Vos P."/>
            <person name="Vandamme P."/>
            <person name="Eisen J.A."/>
            <person name="Garrity G."/>
            <person name="Hugenholtz P."/>
            <person name="Kyrpides N.C."/>
        </authorList>
    </citation>
    <scope>NUCLEOTIDE SEQUENCE [LARGE SCALE GENOMIC DNA]</scope>
    <source>
        <strain evidence="7 8">ASC-9842</strain>
    </source>
</reference>
<dbReference type="EMBL" id="SGXM01000004">
    <property type="protein sequence ID" value="RZT36666.1"/>
    <property type="molecule type" value="Genomic_DNA"/>
</dbReference>
<keyword evidence="5" id="KW-0998">Cell outer membrane</keyword>
<comment type="subcellular location">
    <subcellularLocation>
        <location evidence="1">Cell outer membrane</location>
    </subcellularLocation>
</comment>
<evidence type="ECO:0000256" key="5">
    <source>
        <dbReference type="ARBA" id="ARBA00023237"/>
    </source>
</evidence>
<dbReference type="AlphaFoldDB" id="A0A4Q7RSK0"/>